<dbReference type="OrthoDB" id="3270336at2759"/>
<protein>
    <submittedName>
        <fullName evidence="1">Uncharacterized protein</fullName>
    </submittedName>
</protein>
<organism evidence="1 2">
    <name type="scientific">Sphaerobolus stellatus (strain SS14)</name>
    <dbReference type="NCBI Taxonomy" id="990650"/>
    <lineage>
        <taxon>Eukaryota</taxon>
        <taxon>Fungi</taxon>
        <taxon>Dikarya</taxon>
        <taxon>Basidiomycota</taxon>
        <taxon>Agaricomycotina</taxon>
        <taxon>Agaricomycetes</taxon>
        <taxon>Phallomycetidae</taxon>
        <taxon>Geastrales</taxon>
        <taxon>Sphaerobolaceae</taxon>
        <taxon>Sphaerobolus</taxon>
    </lineage>
</organism>
<dbReference type="AlphaFoldDB" id="A0A0C9U3E1"/>
<evidence type="ECO:0000313" key="2">
    <source>
        <dbReference type="Proteomes" id="UP000054279"/>
    </source>
</evidence>
<proteinExistence type="predicted"/>
<dbReference type="HOGENOM" id="CLU_105533_1_1_1"/>
<evidence type="ECO:0000313" key="1">
    <source>
        <dbReference type="EMBL" id="KIJ28729.1"/>
    </source>
</evidence>
<feature type="non-terminal residue" evidence="1">
    <location>
        <position position="1"/>
    </location>
</feature>
<keyword evidence="2" id="KW-1185">Reference proteome</keyword>
<feature type="non-terminal residue" evidence="1">
    <location>
        <position position="79"/>
    </location>
</feature>
<dbReference type="Proteomes" id="UP000054279">
    <property type="component" value="Unassembled WGS sequence"/>
</dbReference>
<gene>
    <name evidence="1" type="ORF">M422DRAFT_140290</name>
</gene>
<name>A0A0C9U3E1_SPHS4</name>
<dbReference type="EMBL" id="KN837299">
    <property type="protein sequence ID" value="KIJ28729.1"/>
    <property type="molecule type" value="Genomic_DNA"/>
</dbReference>
<accession>A0A0C9U3E1</accession>
<reference evidence="1 2" key="1">
    <citation type="submission" date="2014-06" db="EMBL/GenBank/DDBJ databases">
        <title>Evolutionary Origins and Diversification of the Mycorrhizal Mutualists.</title>
        <authorList>
            <consortium name="DOE Joint Genome Institute"/>
            <consortium name="Mycorrhizal Genomics Consortium"/>
            <person name="Kohler A."/>
            <person name="Kuo A."/>
            <person name="Nagy L.G."/>
            <person name="Floudas D."/>
            <person name="Copeland A."/>
            <person name="Barry K.W."/>
            <person name="Cichocki N."/>
            <person name="Veneault-Fourrey C."/>
            <person name="LaButti K."/>
            <person name="Lindquist E.A."/>
            <person name="Lipzen A."/>
            <person name="Lundell T."/>
            <person name="Morin E."/>
            <person name="Murat C."/>
            <person name="Riley R."/>
            <person name="Ohm R."/>
            <person name="Sun H."/>
            <person name="Tunlid A."/>
            <person name="Henrissat B."/>
            <person name="Grigoriev I.V."/>
            <person name="Hibbett D.S."/>
            <person name="Martin F."/>
        </authorList>
    </citation>
    <scope>NUCLEOTIDE SEQUENCE [LARGE SCALE GENOMIC DNA]</scope>
    <source>
        <strain evidence="1 2">SS14</strain>
    </source>
</reference>
<sequence length="79" mass="9424">YVEESLKQDEIDLICGIYKLDIGDGNRNRELSWWPRPNAWKKSGLDVGYWSTGCERWYQERLVRISKNEATLKTSNEWK</sequence>